<organism evidence="2 3">
    <name type="scientific">Bacillus arachidis</name>
    <dbReference type="NCBI Taxonomy" id="2819290"/>
    <lineage>
        <taxon>Bacteria</taxon>
        <taxon>Bacillati</taxon>
        <taxon>Bacillota</taxon>
        <taxon>Bacilli</taxon>
        <taxon>Bacillales</taxon>
        <taxon>Bacillaceae</taxon>
        <taxon>Bacillus</taxon>
    </lineage>
</organism>
<dbReference type="EMBL" id="JAGDQJ010000013">
    <property type="protein sequence ID" value="MBO1625872.1"/>
    <property type="molecule type" value="Genomic_DNA"/>
</dbReference>
<dbReference type="PROSITE" id="PS51257">
    <property type="entry name" value="PROKAR_LIPOPROTEIN"/>
    <property type="match status" value="1"/>
</dbReference>
<evidence type="ECO:0000313" key="3">
    <source>
        <dbReference type="Proteomes" id="UP000677611"/>
    </source>
</evidence>
<sequence>MKFTKYFLLLFALILLVMTGCSIGIENEKQNIKVQQCIGNENNYEDFNEITNNGQVRKVRKIFDKANWENVKVDMTRPADYRFIFQFKNPKIEAKAVLYELWISPNKDKVEVVRGGREYVQLSKEDSASLFEILIGEKLGR</sequence>
<evidence type="ECO:0000313" key="2">
    <source>
        <dbReference type="EMBL" id="MBO1625872.1"/>
    </source>
</evidence>
<dbReference type="Pfam" id="PF26353">
    <property type="entry name" value="YhfM"/>
    <property type="match status" value="1"/>
</dbReference>
<reference evidence="2 3" key="1">
    <citation type="submission" date="2021-03" db="EMBL/GenBank/DDBJ databases">
        <title>Identification of novel Bacillus strains.</title>
        <authorList>
            <person name="Xiao Z."/>
            <person name="Li Y."/>
            <person name="Shen J."/>
        </authorList>
    </citation>
    <scope>NUCLEOTIDE SEQUENCE [LARGE SCALE GENOMIC DNA]</scope>
    <source>
        <strain evidence="2 3">SY8</strain>
    </source>
</reference>
<feature type="domain" description="YhfM-like" evidence="1">
    <location>
        <begin position="27"/>
        <end position="134"/>
    </location>
</feature>
<comment type="caution">
    <text evidence="2">The sequence shown here is derived from an EMBL/GenBank/DDBJ whole genome shotgun (WGS) entry which is preliminary data.</text>
</comment>
<dbReference type="Proteomes" id="UP000677611">
    <property type="component" value="Unassembled WGS sequence"/>
</dbReference>
<proteinExistence type="predicted"/>
<accession>A0ABS3NY62</accession>
<name>A0ABS3NY62_9BACI</name>
<dbReference type="RefSeq" id="WP_208017744.1">
    <property type="nucleotide sequence ID" value="NZ_JAGDQJ010000013.1"/>
</dbReference>
<evidence type="ECO:0000259" key="1">
    <source>
        <dbReference type="Pfam" id="PF26353"/>
    </source>
</evidence>
<keyword evidence="3" id="KW-1185">Reference proteome</keyword>
<protein>
    <recommendedName>
        <fullName evidence="1">YhfM-like domain-containing protein</fullName>
    </recommendedName>
</protein>
<dbReference type="InterPro" id="IPR058780">
    <property type="entry name" value="YhfM-like_dom"/>
</dbReference>
<gene>
    <name evidence="2" type="ORF">J4P90_11580</name>
</gene>